<dbReference type="Pfam" id="PF14748">
    <property type="entry name" value="P5CR_dimer"/>
    <property type="match status" value="1"/>
</dbReference>
<sequence>METPKLAQKPTTITFIGAGNMARSLIVGLLQDQANVSLRVADPDQRQLDAIRQHWPTVFTSTDNSEAMQGADVVVLAVKPQVMGEVVKTLAEQAQRSRPLIISVAAGIREQALNAWLGGNMPIVRCMPNTPALVQAGATGLYANPQVSELQRSTAESILRAVGITLWFADEGKLDAVTAVSGSGPAYFFLVMEAMQAAAEQLGIRAEDAHLLVVQTAFGAAKLALESQDPPAELRRKVTSKGGTTEAALHVLNDGELTALFGKALQAAEKRSCELAAANS</sequence>
<dbReference type="InterPro" id="IPR028939">
    <property type="entry name" value="P5C_Rdtase_cat_N"/>
</dbReference>
<dbReference type="Gene3D" id="3.40.50.720">
    <property type="entry name" value="NAD(P)-binding Rossmann-like Domain"/>
    <property type="match status" value="1"/>
</dbReference>
<protein>
    <recommendedName>
        <fullName evidence="4 5">Pyrroline-5-carboxylate reductase</fullName>
        <shortName evidence="4">P5C reductase</shortName>
        <shortName evidence="4">P5CR</shortName>
        <ecNumber evidence="4 5">1.5.1.2</ecNumber>
    </recommendedName>
    <alternativeName>
        <fullName evidence="4">PCA reductase</fullName>
    </alternativeName>
</protein>
<evidence type="ECO:0000256" key="2">
    <source>
        <dbReference type="ARBA" id="ARBA00022857"/>
    </source>
</evidence>
<feature type="domain" description="Pyrroline-5-carboxylate reductase dimerisation" evidence="9">
    <location>
        <begin position="171"/>
        <end position="275"/>
    </location>
</feature>
<dbReference type="InterPro" id="IPR008927">
    <property type="entry name" value="6-PGluconate_DH-like_C_sf"/>
</dbReference>
<dbReference type="PROSITE" id="PS00521">
    <property type="entry name" value="P5CR"/>
    <property type="match status" value="1"/>
</dbReference>
<feature type="binding site" evidence="6">
    <location>
        <position position="64"/>
    </location>
    <ligand>
        <name>NADPH</name>
        <dbReference type="ChEBI" id="CHEBI:57783"/>
    </ligand>
</feature>
<evidence type="ECO:0000313" key="11">
    <source>
        <dbReference type="Proteomes" id="UP000192491"/>
    </source>
</evidence>
<keyword evidence="4 7" id="KW-0028">Amino-acid biosynthesis</keyword>
<dbReference type="GO" id="GO:0005737">
    <property type="term" value="C:cytoplasm"/>
    <property type="evidence" value="ECO:0007669"/>
    <property type="project" value="UniProtKB-SubCell"/>
</dbReference>
<comment type="function">
    <text evidence="4">Catalyzes the reduction of 1-pyrroline-5-carboxylate (PCA) to L-proline.</text>
</comment>
<dbReference type="Pfam" id="PF03807">
    <property type="entry name" value="F420_oxidored"/>
    <property type="match status" value="1"/>
</dbReference>
<accession>A0A1Y1QDH0</accession>
<dbReference type="InterPro" id="IPR029036">
    <property type="entry name" value="P5CR_dimer"/>
</dbReference>
<evidence type="ECO:0000256" key="5">
    <source>
        <dbReference type="NCBIfam" id="TIGR00112"/>
    </source>
</evidence>
<keyword evidence="3 4" id="KW-0560">Oxidoreductase</keyword>
<dbReference type="NCBIfam" id="TIGR00112">
    <property type="entry name" value="proC"/>
    <property type="match status" value="1"/>
</dbReference>
<evidence type="ECO:0000256" key="4">
    <source>
        <dbReference type="HAMAP-Rule" id="MF_01925"/>
    </source>
</evidence>
<comment type="catalytic activity">
    <reaction evidence="4 7">
        <text>L-proline + NADP(+) = (S)-1-pyrroline-5-carboxylate + NADPH + 2 H(+)</text>
        <dbReference type="Rhea" id="RHEA:14109"/>
        <dbReference type="ChEBI" id="CHEBI:15378"/>
        <dbReference type="ChEBI" id="CHEBI:17388"/>
        <dbReference type="ChEBI" id="CHEBI:57783"/>
        <dbReference type="ChEBI" id="CHEBI:58349"/>
        <dbReference type="ChEBI" id="CHEBI:60039"/>
        <dbReference type="EC" id="1.5.1.2"/>
    </reaction>
</comment>
<comment type="subcellular location">
    <subcellularLocation>
        <location evidence="4">Cytoplasm</location>
    </subcellularLocation>
</comment>
<evidence type="ECO:0000259" key="8">
    <source>
        <dbReference type="Pfam" id="PF03807"/>
    </source>
</evidence>
<dbReference type="Gene3D" id="1.10.3730.10">
    <property type="entry name" value="ProC C-terminal domain-like"/>
    <property type="match status" value="1"/>
</dbReference>
<comment type="caution">
    <text evidence="10">The sequence shown here is derived from an EMBL/GenBank/DDBJ whole genome shotgun (WGS) entry which is preliminary data.</text>
</comment>
<evidence type="ECO:0000256" key="7">
    <source>
        <dbReference type="RuleBase" id="RU003903"/>
    </source>
</evidence>
<dbReference type="InterPro" id="IPR000304">
    <property type="entry name" value="Pyrroline-COOH_reductase"/>
</dbReference>
<feature type="binding site" evidence="6">
    <location>
        <begin position="16"/>
        <end position="21"/>
    </location>
    <ligand>
        <name>NADP(+)</name>
        <dbReference type="ChEBI" id="CHEBI:58349"/>
    </ligand>
</feature>
<comment type="similarity">
    <text evidence="1 4 7">Belongs to the pyrroline-5-carboxylate reductase family.</text>
</comment>
<dbReference type="InterPro" id="IPR036291">
    <property type="entry name" value="NAD(P)-bd_dom_sf"/>
</dbReference>
<dbReference type="InterPro" id="IPR053790">
    <property type="entry name" value="P5CR-like_CS"/>
</dbReference>
<gene>
    <name evidence="4" type="primary">proC</name>
    <name evidence="10" type="ORF">BWK73_40275</name>
</gene>
<evidence type="ECO:0000256" key="6">
    <source>
        <dbReference type="PIRSR" id="PIRSR000193-1"/>
    </source>
</evidence>
<dbReference type="PIRSF" id="PIRSF000193">
    <property type="entry name" value="Pyrrol-5-carb_rd"/>
    <property type="match status" value="1"/>
</dbReference>
<evidence type="ECO:0000256" key="3">
    <source>
        <dbReference type="ARBA" id="ARBA00023002"/>
    </source>
</evidence>
<dbReference type="Proteomes" id="UP000192491">
    <property type="component" value="Unassembled WGS sequence"/>
</dbReference>
<reference evidence="10 11" key="1">
    <citation type="submission" date="2017-01" db="EMBL/GenBank/DDBJ databases">
        <title>Novel large sulfur bacteria in the metagenomes of groundwater-fed chemosynthetic microbial mats in the Lake Huron basin.</title>
        <authorList>
            <person name="Sharrar A.M."/>
            <person name="Flood B.E."/>
            <person name="Bailey J.V."/>
            <person name="Jones D.S."/>
            <person name="Biddanda B."/>
            <person name="Ruberg S.A."/>
            <person name="Marcus D.N."/>
            <person name="Dick G.J."/>
        </authorList>
    </citation>
    <scope>NUCLEOTIDE SEQUENCE [LARGE SCALE GENOMIC DNA]</scope>
    <source>
        <strain evidence="10">A8</strain>
    </source>
</reference>
<dbReference type="EC" id="1.5.1.2" evidence="4 5"/>
<keyword evidence="2 4" id="KW-0521">NADP</keyword>
<comment type="pathway">
    <text evidence="4 7">Amino-acid biosynthesis; L-proline biosynthesis; L-proline from L-glutamate 5-semialdehyde: step 1/1.</text>
</comment>
<dbReference type="EMBL" id="MTEJ01000422">
    <property type="protein sequence ID" value="OQX03215.1"/>
    <property type="molecule type" value="Genomic_DNA"/>
</dbReference>
<dbReference type="HAMAP" id="MF_01925">
    <property type="entry name" value="P5C_reductase"/>
    <property type="match status" value="1"/>
</dbReference>
<dbReference type="PANTHER" id="PTHR11645">
    <property type="entry name" value="PYRROLINE-5-CARBOXYLATE REDUCTASE"/>
    <property type="match status" value="1"/>
</dbReference>
<dbReference type="SUPFAM" id="SSF48179">
    <property type="entry name" value="6-phosphogluconate dehydrogenase C-terminal domain-like"/>
    <property type="match status" value="1"/>
</dbReference>
<evidence type="ECO:0000259" key="9">
    <source>
        <dbReference type="Pfam" id="PF14748"/>
    </source>
</evidence>
<dbReference type="PANTHER" id="PTHR11645:SF0">
    <property type="entry name" value="PYRROLINE-5-CARBOXYLATE REDUCTASE 3"/>
    <property type="match status" value="1"/>
</dbReference>
<name>A0A1Y1QDH0_9GAMM</name>
<dbReference type="UniPathway" id="UPA00098">
    <property type="reaction ID" value="UER00361"/>
</dbReference>
<keyword evidence="4 7" id="KW-0641">Proline biosynthesis</keyword>
<evidence type="ECO:0000313" key="10">
    <source>
        <dbReference type="EMBL" id="OQX03215.1"/>
    </source>
</evidence>
<comment type="catalytic activity">
    <reaction evidence="4">
        <text>L-proline + NAD(+) = (S)-1-pyrroline-5-carboxylate + NADH + 2 H(+)</text>
        <dbReference type="Rhea" id="RHEA:14105"/>
        <dbReference type="ChEBI" id="CHEBI:15378"/>
        <dbReference type="ChEBI" id="CHEBI:17388"/>
        <dbReference type="ChEBI" id="CHEBI:57540"/>
        <dbReference type="ChEBI" id="CHEBI:57945"/>
        <dbReference type="ChEBI" id="CHEBI:60039"/>
        <dbReference type="EC" id="1.5.1.2"/>
    </reaction>
</comment>
<dbReference type="SUPFAM" id="SSF51735">
    <property type="entry name" value="NAD(P)-binding Rossmann-fold domains"/>
    <property type="match status" value="1"/>
</dbReference>
<organism evidence="10 11">
    <name type="scientific">Thiothrix lacustris</name>
    <dbReference type="NCBI Taxonomy" id="525917"/>
    <lineage>
        <taxon>Bacteria</taxon>
        <taxon>Pseudomonadati</taxon>
        <taxon>Pseudomonadota</taxon>
        <taxon>Gammaproteobacteria</taxon>
        <taxon>Thiotrichales</taxon>
        <taxon>Thiotrichaceae</taxon>
        <taxon>Thiothrix</taxon>
    </lineage>
</organism>
<dbReference type="GO" id="GO:0004735">
    <property type="term" value="F:pyrroline-5-carboxylate reductase activity"/>
    <property type="evidence" value="ECO:0007669"/>
    <property type="project" value="UniProtKB-UniRule"/>
</dbReference>
<dbReference type="GO" id="GO:0055129">
    <property type="term" value="P:L-proline biosynthetic process"/>
    <property type="evidence" value="ECO:0007669"/>
    <property type="project" value="UniProtKB-UniRule"/>
</dbReference>
<keyword evidence="4" id="KW-0963">Cytoplasm</keyword>
<dbReference type="FunFam" id="1.10.3730.10:FF:000001">
    <property type="entry name" value="Pyrroline-5-carboxylate reductase"/>
    <property type="match status" value="1"/>
</dbReference>
<proteinExistence type="inferred from homology"/>
<feature type="binding site" evidence="6">
    <location>
        <begin position="77"/>
        <end position="80"/>
    </location>
    <ligand>
        <name>NADP(+)</name>
        <dbReference type="ChEBI" id="CHEBI:58349"/>
    </ligand>
</feature>
<evidence type="ECO:0000256" key="1">
    <source>
        <dbReference type="ARBA" id="ARBA00005525"/>
    </source>
</evidence>
<dbReference type="AlphaFoldDB" id="A0A1Y1QDH0"/>
<feature type="domain" description="Pyrroline-5-carboxylate reductase catalytic N-terminal" evidence="8">
    <location>
        <begin position="12"/>
        <end position="107"/>
    </location>
</feature>